<dbReference type="AlphaFoldDB" id="A0A8X6XNW3"/>
<name>A0A8X6XNW3_9ARAC</name>
<reference evidence="1" key="1">
    <citation type="submission" date="2020-08" db="EMBL/GenBank/DDBJ databases">
        <title>Multicomponent nature underlies the extraordinary mechanical properties of spider dragline silk.</title>
        <authorList>
            <person name="Kono N."/>
            <person name="Nakamura H."/>
            <person name="Mori M."/>
            <person name="Yoshida Y."/>
            <person name="Ohtoshi R."/>
            <person name="Malay A.D."/>
            <person name="Moran D.A.P."/>
            <person name="Tomita M."/>
            <person name="Numata K."/>
            <person name="Arakawa K."/>
        </authorList>
    </citation>
    <scope>NUCLEOTIDE SEQUENCE</scope>
</reference>
<gene>
    <name evidence="1" type="ORF">TNIN_319211</name>
</gene>
<protein>
    <submittedName>
        <fullName evidence="1">Uncharacterized protein</fullName>
    </submittedName>
</protein>
<sequence length="92" mass="10598">MDIFYSLVLKMSGSTRARLSGDYALRSKIVHSLTTRRAFKAHHTLVKIQFKRWAQKLYSSERLPASFKILSMKNQVKAMVRLAVLLKITMSP</sequence>
<organism evidence="1 2">
    <name type="scientific">Trichonephila inaurata madagascariensis</name>
    <dbReference type="NCBI Taxonomy" id="2747483"/>
    <lineage>
        <taxon>Eukaryota</taxon>
        <taxon>Metazoa</taxon>
        <taxon>Ecdysozoa</taxon>
        <taxon>Arthropoda</taxon>
        <taxon>Chelicerata</taxon>
        <taxon>Arachnida</taxon>
        <taxon>Araneae</taxon>
        <taxon>Araneomorphae</taxon>
        <taxon>Entelegynae</taxon>
        <taxon>Araneoidea</taxon>
        <taxon>Nephilidae</taxon>
        <taxon>Trichonephila</taxon>
        <taxon>Trichonephila inaurata</taxon>
    </lineage>
</organism>
<evidence type="ECO:0000313" key="1">
    <source>
        <dbReference type="EMBL" id="GFY56724.1"/>
    </source>
</evidence>
<accession>A0A8X6XNW3</accession>
<proteinExistence type="predicted"/>
<keyword evidence="2" id="KW-1185">Reference proteome</keyword>
<dbReference type="Proteomes" id="UP000886998">
    <property type="component" value="Unassembled WGS sequence"/>
</dbReference>
<comment type="caution">
    <text evidence="1">The sequence shown here is derived from an EMBL/GenBank/DDBJ whole genome shotgun (WGS) entry which is preliminary data.</text>
</comment>
<dbReference type="EMBL" id="BMAV01011116">
    <property type="protein sequence ID" value="GFY56724.1"/>
    <property type="molecule type" value="Genomic_DNA"/>
</dbReference>
<evidence type="ECO:0000313" key="2">
    <source>
        <dbReference type="Proteomes" id="UP000886998"/>
    </source>
</evidence>